<evidence type="ECO:0000256" key="1">
    <source>
        <dbReference type="SAM" id="SignalP"/>
    </source>
</evidence>
<feature type="non-terminal residue" evidence="2">
    <location>
        <position position="81"/>
    </location>
</feature>
<name>A0A9P5XVY1_9AGAR</name>
<dbReference type="EMBL" id="MU150420">
    <property type="protein sequence ID" value="KAF9456511.1"/>
    <property type="molecule type" value="Genomic_DNA"/>
</dbReference>
<dbReference type="Proteomes" id="UP000807353">
    <property type="component" value="Unassembled WGS sequence"/>
</dbReference>
<dbReference type="AlphaFoldDB" id="A0A9P5XVY1"/>
<keyword evidence="1" id="KW-0732">Signal</keyword>
<gene>
    <name evidence="2" type="ORF">BDZ94DRAFT_1326931</name>
</gene>
<organism evidence="2 3">
    <name type="scientific">Collybia nuda</name>
    <dbReference type="NCBI Taxonomy" id="64659"/>
    <lineage>
        <taxon>Eukaryota</taxon>
        <taxon>Fungi</taxon>
        <taxon>Dikarya</taxon>
        <taxon>Basidiomycota</taxon>
        <taxon>Agaricomycotina</taxon>
        <taxon>Agaricomycetes</taxon>
        <taxon>Agaricomycetidae</taxon>
        <taxon>Agaricales</taxon>
        <taxon>Tricholomatineae</taxon>
        <taxon>Clitocybaceae</taxon>
        <taxon>Collybia</taxon>
    </lineage>
</organism>
<evidence type="ECO:0000313" key="3">
    <source>
        <dbReference type="Proteomes" id="UP000807353"/>
    </source>
</evidence>
<reference evidence="2" key="1">
    <citation type="submission" date="2020-11" db="EMBL/GenBank/DDBJ databases">
        <authorList>
            <consortium name="DOE Joint Genome Institute"/>
            <person name="Ahrendt S."/>
            <person name="Riley R."/>
            <person name="Andreopoulos W."/>
            <person name="Labutti K."/>
            <person name="Pangilinan J."/>
            <person name="Ruiz-Duenas F.J."/>
            <person name="Barrasa J.M."/>
            <person name="Sanchez-Garcia M."/>
            <person name="Camarero S."/>
            <person name="Miyauchi S."/>
            <person name="Serrano A."/>
            <person name="Linde D."/>
            <person name="Babiker R."/>
            <person name="Drula E."/>
            <person name="Ayuso-Fernandez I."/>
            <person name="Pacheco R."/>
            <person name="Padilla G."/>
            <person name="Ferreira P."/>
            <person name="Barriuso J."/>
            <person name="Kellner H."/>
            <person name="Castanera R."/>
            <person name="Alfaro M."/>
            <person name="Ramirez L."/>
            <person name="Pisabarro A.G."/>
            <person name="Kuo A."/>
            <person name="Tritt A."/>
            <person name="Lipzen A."/>
            <person name="He G."/>
            <person name="Yan M."/>
            <person name="Ng V."/>
            <person name="Cullen D."/>
            <person name="Martin F."/>
            <person name="Rosso M.-N."/>
            <person name="Henrissat B."/>
            <person name="Hibbett D."/>
            <person name="Martinez A.T."/>
            <person name="Grigoriev I.V."/>
        </authorList>
    </citation>
    <scope>NUCLEOTIDE SEQUENCE</scope>
    <source>
        <strain evidence="2">CBS 247.69</strain>
    </source>
</reference>
<evidence type="ECO:0000313" key="2">
    <source>
        <dbReference type="EMBL" id="KAF9456511.1"/>
    </source>
</evidence>
<sequence length="81" mass="8611">MRLLHTFVSLSILLATVVSAQRVEDNCPESFKAIVAHARFGCDCQRPVNAKADGRTVCREGIPGNAQAFCTNTGTGSRASS</sequence>
<comment type="caution">
    <text evidence="2">The sequence shown here is derived from an EMBL/GenBank/DDBJ whole genome shotgun (WGS) entry which is preliminary data.</text>
</comment>
<keyword evidence="3" id="KW-1185">Reference proteome</keyword>
<proteinExistence type="predicted"/>
<protein>
    <submittedName>
        <fullName evidence="2">Uncharacterized protein</fullName>
    </submittedName>
</protein>
<feature type="chain" id="PRO_5040451647" evidence="1">
    <location>
        <begin position="21"/>
        <end position="81"/>
    </location>
</feature>
<accession>A0A9P5XVY1</accession>
<feature type="signal peptide" evidence="1">
    <location>
        <begin position="1"/>
        <end position="20"/>
    </location>
</feature>